<dbReference type="InterPro" id="IPR052168">
    <property type="entry name" value="Cytochrome_b561_oxidase"/>
</dbReference>
<evidence type="ECO:0000256" key="4">
    <source>
        <dbReference type="ARBA" id="ARBA00022475"/>
    </source>
</evidence>
<reference evidence="15" key="1">
    <citation type="submission" date="2013-04" db="EMBL/GenBank/DDBJ databases">
        <title>The genome sequencing project of 58 acetic acid bacteria.</title>
        <authorList>
            <person name="Okamoto-Kainuma A."/>
            <person name="Ishikawa M."/>
            <person name="Umino S."/>
            <person name="Koizumi Y."/>
            <person name="Shiwa Y."/>
            <person name="Yoshikawa H."/>
            <person name="Matsutani M."/>
            <person name="Matsushita K."/>
        </authorList>
    </citation>
    <scope>NUCLEOTIDE SEQUENCE</scope>
    <source>
        <strain evidence="15">NBRC 106556</strain>
    </source>
</reference>
<evidence type="ECO:0000256" key="6">
    <source>
        <dbReference type="ARBA" id="ARBA00022692"/>
    </source>
</evidence>
<evidence type="ECO:0000313" key="16">
    <source>
        <dbReference type="Proteomes" id="UP001062443"/>
    </source>
</evidence>
<feature type="transmembrane region" description="Helical" evidence="13">
    <location>
        <begin position="12"/>
        <end position="31"/>
    </location>
</feature>
<dbReference type="Proteomes" id="UP001062443">
    <property type="component" value="Unassembled WGS sequence"/>
</dbReference>
<gene>
    <name evidence="15" type="ORF">AA106556_1332</name>
</gene>
<sequence length="176" mass="19824">MAVRYTLPARILHWVMAFIIIAAWGIGFYADRILPVGPSHTRLSLLTFHKEIATFVIVLFVVRVAWRATHRPPEVPGVLTEEQRFVVHVAHWILYGLMLLTPVTGWLMSSAHGYPVPMLWVIHLPPLVAKSAVLAPLFTALHQLVSWVLGVFIAGHVTAALLHRFSRRDGIMETML</sequence>
<evidence type="ECO:0000259" key="14">
    <source>
        <dbReference type="Pfam" id="PF01292"/>
    </source>
</evidence>
<evidence type="ECO:0000256" key="12">
    <source>
        <dbReference type="ARBA" id="ARBA00037975"/>
    </source>
</evidence>
<keyword evidence="11 13" id="KW-0472">Membrane</keyword>
<keyword evidence="6 13" id="KW-0812">Transmembrane</keyword>
<keyword evidence="7" id="KW-0479">Metal-binding</keyword>
<dbReference type="Gene3D" id="1.20.950.20">
    <property type="entry name" value="Transmembrane di-heme cytochromes, Chain C"/>
    <property type="match status" value="1"/>
</dbReference>
<dbReference type="SUPFAM" id="SSF81342">
    <property type="entry name" value="Transmembrane di-heme cytochromes"/>
    <property type="match status" value="1"/>
</dbReference>
<organism evidence="15 16">
    <name type="scientific">Neokomagataea tanensis NBRC 106556</name>
    <dbReference type="NCBI Taxonomy" id="1223519"/>
    <lineage>
        <taxon>Bacteria</taxon>
        <taxon>Pseudomonadati</taxon>
        <taxon>Pseudomonadota</taxon>
        <taxon>Alphaproteobacteria</taxon>
        <taxon>Acetobacterales</taxon>
        <taxon>Acetobacteraceae</taxon>
        <taxon>Neokomagataea</taxon>
    </lineage>
</organism>
<keyword evidence="3" id="KW-0813">Transport</keyword>
<evidence type="ECO:0000256" key="13">
    <source>
        <dbReference type="SAM" id="Phobius"/>
    </source>
</evidence>
<accession>A0ABQ0QJM8</accession>
<feature type="transmembrane region" description="Helical" evidence="13">
    <location>
        <begin position="52"/>
        <end position="69"/>
    </location>
</feature>
<keyword evidence="8" id="KW-0249">Electron transport</keyword>
<comment type="subcellular location">
    <subcellularLocation>
        <location evidence="2">Cell membrane</location>
        <topology evidence="2">Multi-pass membrane protein</topology>
    </subcellularLocation>
</comment>
<evidence type="ECO:0000256" key="9">
    <source>
        <dbReference type="ARBA" id="ARBA00022989"/>
    </source>
</evidence>
<feature type="transmembrane region" description="Helical" evidence="13">
    <location>
        <begin position="144"/>
        <end position="162"/>
    </location>
</feature>
<evidence type="ECO:0000313" key="15">
    <source>
        <dbReference type="EMBL" id="GBR47079.1"/>
    </source>
</evidence>
<comment type="cofactor">
    <cofactor evidence="1">
        <name>heme b</name>
        <dbReference type="ChEBI" id="CHEBI:60344"/>
    </cofactor>
</comment>
<dbReference type="InterPro" id="IPR016174">
    <property type="entry name" value="Di-haem_cyt_TM"/>
</dbReference>
<evidence type="ECO:0000256" key="8">
    <source>
        <dbReference type="ARBA" id="ARBA00022982"/>
    </source>
</evidence>
<evidence type="ECO:0000256" key="3">
    <source>
        <dbReference type="ARBA" id="ARBA00022448"/>
    </source>
</evidence>
<name>A0ABQ0QJM8_9PROT</name>
<evidence type="ECO:0000256" key="1">
    <source>
        <dbReference type="ARBA" id="ARBA00001970"/>
    </source>
</evidence>
<comment type="similarity">
    <text evidence="12">Belongs to the cytochrome b561 family.</text>
</comment>
<keyword evidence="4" id="KW-1003">Cell membrane</keyword>
<dbReference type="EMBL" id="BAQB01000018">
    <property type="protein sequence ID" value="GBR47079.1"/>
    <property type="molecule type" value="Genomic_DNA"/>
</dbReference>
<dbReference type="Pfam" id="PF01292">
    <property type="entry name" value="Ni_hydr_CYTB"/>
    <property type="match status" value="1"/>
</dbReference>
<protein>
    <submittedName>
        <fullName evidence="15">Cytochrome B561</fullName>
    </submittedName>
</protein>
<comment type="caution">
    <text evidence="15">The sequence shown here is derived from an EMBL/GenBank/DDBJ whole genome shotgun (WGS) entry which is preliminary data.</text>
</comment>
<evidence type="ECO:0000256" key="10">
    <source>
        <dbReference type="ARBA" id="ARBA00023004"/>
    </source>
</evidence>
<dbReference type="PANTHER" id="PTHR30529:SF6">
    <property type="entry name" value="BLL0291 PROTEIN"/>
    <property type="match status" value="1"/>
</dbReference>
<evidence type="ECO:0000256" key="11">
    <source>
        <dbReference type="ARBA" id="ARBA00023136"/>
    </source>
</evidence>
<feature type="domain" description="Cytochrome b561 bacterial/Ni-hydrogenase" evidence="14">
    <location>
        <begin position="4"/>
        <end position="176"/>
    </location>
</feature>
<evidence type="ECO:0000256" key="2">
    <source>
        <dbReference type="ARBA" id="ARBA00004651"/>
    </source>
</evidence>
<keyword evidence="10" id="KW-0408">Iron</keyword>
<proteinExistence type="inferred from homology"/>
<evidence type="ECO:0000256" key="5">
    <source>
        <dbReference type="ARBA" id="ARBA00022617"/>
    </source>
</evidence>
<evidence type="ECO:0000256" key="7">
    <source>
        <dbReference type="ARBA" id="ARBA00022723"/>
    </source>
</evidence>
<feature type="transmembrane region" description="Helical" evidence="13">
    <location>
        <begin position="89"/>
        <end position="107"/>
    </location>
</feature>
<dbReference type="PANTHER" id="PTHR30529">
    <property type="entry name" value="CYTOCHROME B561"/>
    <property type="match status" value="1"/>
</dbReference>
<dbReference type="InterPro" id="IPR011577">
    <property type="entry name" value="Cyt_b561_bac/Ni-Hgenase"/>
</dbReference>
<dbReference type="RefSeq" id="WP_068169383.1">
    <property type="nucleotide sequence ID" value="NZ_BAQB01000018.1"/>
</dbReference>
<keyword evidence="16" id="KW-1185">Reference proteome</keyword>
<keyword evidence="5" id="KW-0349">Heme</keyword>
<keyword evidence="9 13" id="KW-1133">Transmembrane helix</keyword>